<dbReference type="GO" id="GO:0004497">
    <property type="term" value="F:monooxygenase activity"/>
    <property type="evidence" value="ECO:0007669"/>
    <property type="project" value="UniProtKB-KW"/>
</dbReference>
<comment type="similarity">
    <text evidence="1 6">Belongs to the cytochrome P450 family.</text>
</comment>
<feature type="binding site" description="axial binding residue" evidence="5">
    <location>
        <position position="435"/>
    </location>
    <ligand>
        <name>heme</name>
        <dbReference type="ChEBI" id="CHEBI:30413"/>
    </ligand>
    <ligandPart>
        <name>Fe</name>
        <dbReference type="ChEBI" id="CHEBI:18248"/>
    </ligandPart>
</feature>
<gene>
    <name evidence="8" type="ORF">CKAN_00936500</name>
</gene>
<keyword evidence="3 6" id="KW-0560">Oxidoreductase</keyword>
<dbReference type="EMBL" id="QPKB01000003">
    <property type="protein sequence ID" value="RWR80712.1"/>
    <property type="molecule type" value="Genomic_DNA"/>
</dbReference>
<dbReference type="GO" id="GO:0005506">
    <property type="term" value="F:iron ion binding"/>
    <property type="evidence" value="ECO:0007669"/>
    <property type="project" value="InterPro"/>
</dbReference>
<dbReference type="FunFam" id="1.10.630.10:FF:000007">
    <property type="entry name" value="Cytochrome P450 76C4"/>
    <property type="match status" value="1"/>
</dbReference>
<dbReference type="AlphaFoldDB" id="A0A3S3Q7C8"/>
<keyword evidence="2 5" id="KW-0479">Metal-binding</keyword>
<keyword evidence="9" id="KW-1185">Reference proteome</keyword>
<dbReference type="PROSITE" id="PS00086">
    <property type="entry name" value="CYTOCHROME_P450"/>
    <property type="match status" value="1"/>
</dbReference>
<feature type="signal peptide" evidence="7">
    <location>
        <begin position="1"/>
        <end position="19"/>
    </location>
</feature>
<protein>
    <submittedName>
        <fullName evidence="8">Geraniol 8-hydroxylase-like protein</fullName>
    </submittedName>
</protein>
<dbReference type="SUPFAM" id="SSF48264">
    <property type="entry name" value="Cytochrome P450"/>
    <property type="match status" value="1"/>
</dbReference>
<evidence type="ECO:0000256" key="4">
    <source>
        <dbReference type="ARBA" id="ARBA00023004"/>
    </source>
</evidence>
<keyword evidence="4 5" id="KW-0408">Iron</keyword>
<name>A0A3S3Q7C8_9MAGN</name>
<dbReference type="CDD" id="cd11073">
    <property type="entry name" value="CYP76-like"/>
    <property type="match status" value="1"/>
</dbReference>
<evidence type="ECO:0000256" key="5">
    <source>
        <dbReference type="PIRSR" id="PIRSR602401-1"/>
    </source>
</evidence>
<dbReference type="PRINTS" id="PR00385">
    <property type="entry name" value="P450"/>
</dbReference>
<dbReference type="GO" id="GO:0020037">
    <property type="term" value="F:heme binding"/>
    <property type="evidence" value="ECO:0007669"/>
    <property type="project" value="InterPro"/>
</dbReference>
<reference evidence="8 9" key="1">
    <citation type="journal article" date="2019" name="Nat. Plants">
        <title>Stout camphor tree genome fills gaps in understanding of flowering plant genome evolution.</title>
        <authorList>
            <person name="Chaw S.M."/>
            <person name="Liu Y.C."/>
            <person name="Wu Y.W."/>
            <person name="Wang H.Y."/>
            <person name="Lin C.I."/>
            <person name="Wu C.S."/>
            <person name="Ke H.M."/>
            <person name="Chang L.Y."/>
            <person name="Hsu C.Y."/>
            <person name="Yang H.T."/>
            <person name="Sudianto E."/>
            <person name="Hsu M.H."/>
            <person name="Wu K.P."/>
            <person name="Wang L.N."/>
            <person name="Leebens-Mack J.H."/>
            <person name="Tsai I.J."/>
        </authorList>
    </citation>
    <scope>NUCLEOTIDE SEQUENCE [LARGE SCALE GENOMIC DNA]</scope>
    <source>
        <strain evidence="9">cv. Chaw 1501</strain>
        <tissue evidence="8">Young leaves</tissue>
    </source>
</reference>
<evidence type="ECO:0000256" key="3">
    <source>
        <dbReference type="ARBA" id="ARBA00023002"/>
    </source>
</evidence>
<dbReference type="OrthoDB" id="2789670at2759"/>
<dbReference type="PANTHER" id="PTHR47950">
    <property type="entry name" value="CYTOCHROME P450, FAMILY 76, SUBFAMILY C, POLYPEPTIDE 5-RELATED"/>
    <property type="match status" value="1"/>
</dbReference>
<feature type="chain" id="PRO_5018745793" evidence="7">
    <location>
        <begin position="20"/>
        <end position="495"/>
    </location>
</feature>
<dbReference type="PRINTS" id="PR00463">
    <property type="entry name" value="EP450I"/>
</dbReference>
<dbReference type="STRING" id="337451.A0A3S3Q7C8"/>
<dbReference type="Pfam" id="PF00067">
    <property type="entry name" value="p450"/>
    <property type="match status" value="1"/>
</dbReference>
<organism evidence="8 9">
    <name type="scientific">Cinnamomum micranthum f. kanehirae</name>
    <dbReference type="NCBI Taxonomy" id="337451"/>
    <lineage>
        <taxon>Eukaryota</taxon>
        <taxon>Viridiplantae</taxon>
        <taxon>Streptophyta</taxon>
        <taxon>Embryophyta</taxon>
        <taxon>Tracheophyta</taxon>
        <taxon>Spermatophyta</taxon>
        <taxon>Magnoliopsida</taxon>
        <taxon>Magnoliidae</taxon>
        <taxon>Laurales</taxon>
        <taxon>Lauraceae</taxon>
        <taxon>Cinnamomum</taxon>
    </lineage>
</organism>
<comment type="caution">
    <text evidence="8">The sequence shown here is derived from an EMBL/GenBank/DDBJ whole genome shotgun (WGS) entry which is preliminary data.</text>
</comment>
<dbReference type="Gene3D" id="1.10.630.10">
    <property type="entry name" value="Cytochrome P450"/>
    <property type="match status" value="1"/>
</dbReference>
<evidence type="ECO:0000256" key="2">
    <source>
        <dbReference type="ARBA" id="ARBA00022723"/>
    </source>
</evidence>
<evidence type="ECO:0000313" key="8">
    <source>
        <dbReference type="EMBL" id="RWR80712.1"/>
    </source>
</evidence>
<evidence type="ECO:0000256" key="1">
    <source>
        <dbReference type="ARBA" id="ARBA00010617"/>
    </source>
</evidence>
<keyword evidence="7" id="KW-0732">Signal</keyword>
<comment type="cofactor">
    <cofactor evidence="5">
        <name>heme</name>
        <dbReference type="ChEBI" id="CHEBI:30413"/>
    </cofactor>
</comment>
<keyword evidence="6" id="KW-0503">Monooxygenase</keyword>
<sequence>MDFSTLLVCASCLWVLFQALQMARKKSSTAKLPPGPVPLPVVGSLFKIGDKPNESLAELAKTYGPLMTLRLGLVTTIVASSSAMAKEILQKQDHLLAGRTVVDSVRTLDYNDSAMAPSQPNQHWRRLRAVCNTQIFTTQKLDSYQGLRRLKVQDLLAHMREKSQMGEPVEIVEAVFVTTLNLISNTVFSVDLVGLNTESAQRFNRLIWGMMEEAGRPNLTDYFPILRPIDPQGARRRMTAYFKQLLALFDEMIDDRLSSSGSPKKNDFLDALLEQTQGGGLTRHHVKCLLVYVFSAGSETSASTVEWAMVELLRHPKVMEKARSELAETIKEGRPVEESDISRLPYLQAVLKETFRLHPPAPLLLPHRAESDVEIGGFTIPKDAKVLVNVWAIGRDPDTWVDPTSFMPERFLGSNMDYKGRDFELLPFGAGRRICPGLPLAYRMVHLMLASLLRSFAWKLPDGMAPQDIDMSHKFGITLRKQVPLLAVPIVPLEC</sequence>
<dbReference type="InterPro" id="IPR017972">
    <property type="entry name" value="Cyt_P450_CS"/>
</dbReference>
<dbReference type="Proteomes" id="UP000283530">
    <property type="component" value="Unassembled WGS sequence"/>
</dbReference>
<evidence type="ECO:0000256" key="7">
    <source>
        <dbReference type="SAM" id="SignalP"/>
    </source>
</evidence>
<accession>A0A3S3Q7C8</accession>
<dbReference type="PANTHER" id="PTHR47950:SF44">
    <property type="entry name" value="CYTOCHROME P450, FAMILY 76, SUBFAMILY C, POLYPEPTIDE 5-RELATED"/>
    <property type="match status" value="1"/>
</dbReference>
<evidence type="ECO:0000313" key="9">
    <source>
        <dbReference type="Proteomes" id="UP000283530"/>
    </source>
</evidence>
<dbReference type="GO" id="GO:0016705">
    <property type="term" value="F:oxidoreductase activity, acting on paired donors, with incorporation or reduction of molecular oxygen"/>
    <property type="evidence" value="ECO:0007669"/>
    <property type="project" value="InterPro"/>
</dbReference>
<dbReference type="InterPro" id="IPR002401">
    <property type="entry name" value="Cyt_P450_E_grp-I"/>
</dbReference>
<keyword evidence="5 6" id="KW-0349">Heme</keyword>
<dbReference type="InterPro" id="IPR036396">
    <property type="entry name" value="Cyt_P450_sf"/>
</dbReference>
<evidence type="ECO:0000256" key="6">
    <source>
        <dbReference type="RuleBase" id="RU000461"/>
    </source>
</evidence>
<dbReference type="InterPro" id="IPR001128">
    <property type="entry name" value="Cyt_P450"/>
</dbReference>
<proteinExistence type="inferred from homology"/>